<dbReference type="InterPro" id="IPR015943">
    <property type="entry name" value="WD40/YVTN_repeat-like_dom_sf"/>
</dbReference>
<keyword evidence="2" id="KW-1133">Transmembrane helix</keyword>
<evidence type="ECO:0000256" key="2">
    <source>
        <dbReference type="SAM" id="Phobius"/>
    </source>
</evidence>
<gene>
    <name evidence="3" type="ORF">NESM_000057400</name>
</gene>
<dbReference type="Gene3D" id="2.130.10.10">
    <property type="entry name" value="YVTN repeat-like/Quinoprotein amine dehydrogenase"/>
    <property type="match status" value="1"/>
</dbReference>
<protein>
    <submittedName>
        <fullName evidence="3">Uncharacterized protein</fullName>
    </submittedName>
</protein>
<evidence type="ECO:0000256" key="1">
    <source>
        <dbReference type="SAM" id="MobiDB-lite"/>
    </source>
</evidence>
<evidence type="ECO:0000313" key="3">
    <source>
        <dbReference type="EMBL" id="KAK7200078.1"/>
    </source>
</evidence>
<feature type="region of interest" description="Disordered" evidence="1">
    <location>
        <begin position="642"/>
        <end position="665"/>
    </location>
</feature>
<feature type="compositionally biased region" description="Low complexity" evidence="1">
    <location>
        <begin position="642"/>
        <end position="654"/>
    </location>
</feature>
<feature type="transmembrane region" description="Helical" evidence="2">
    <location>
        <begin position="690"/>
        <end position="709"/>
    </location>
</feature>
<feature type="region of interest" description="Disordered" evidence="1">
    <location>
        <begin position="133"/>
        <end position="152"/>
    </location>
</feature>
<comment type="caution">
    <text evidence="3">The sequence shown here is derived from an EMBL/GenBank/DDBJ whole genome shotgun (WGS) entry which is preliminary data.</text>
</comment>
<organism evidence="3 4">
    <name type="scientific">Novymonas esmeraldas</name>
    <dbReference type="NCBI Taxonomy" id="1808958"/>
    <lineage>
        <taxon>Eukaryota</taxon>
        <taxon>Discoba</taxon>
        <taxon>Euglenozoa</taxon>
        <taxon>Kinetoplastea</taxon>
        <taxon>Metakinetoplastina</taxon>
        <taxon>Trypanosomatida</taxon>
        <taxon>Trypanosomatidae</taxon>
        <taxon>Novymonas</taxon>
    </lineage>
</organism>
<feature type="region of interest" description="Disordered" evidence="1">
    <location>
        <begin position="571"/>
        <end position="594"/>
    </location>
</feature>
<reference evidence="3 4" key="1">
    <citation type="journal article" date="2021" name="MBio">
        <title>A New Model Trypanosomatid, Novymonas esmeraldas: Genomic Perception of Its 'Candidatus Pandoraea novymonadis' Endosymbiont.</title>
        <authorList>
            <person name="Zakharova A."/>
            <person name="Saura A."/>
            <person name="Butenko A."/>
            <person name="Podesvova L."/>
            <person name="Warmusova S."/>
            <person name="Kostygov A.Y."/>
            <person name="Nenarokova A."/>
            <person name="Lukes J."/>
            <person name="Opperdoes F.R."/>
            <person name="Yurchenko V."/>
        </authorList>
    </citation>
    <scope>NUCLEOTIDE SEQUENCE [LARGE SCALE GENOMIC DNA]</scope>
    <source>
        <strain evidence="3 4">E262AT.01</strain>
    </source>
</reference>
<evidence type="ECO:0000313" key="4">
    <source>
        <dbReference type="Proteomes" id="UP001430356"/>
    </source>
</evidence>
<keyword evidence="2" id="KW-0812">Transmembrane</keyword>
<name>A0AAW0F114_9TRYP</name>
<keyword evidence="4" id="KW-1185">Reference proteome</keyword>
<dbReference type="EMBL" id="JAECZO010000003">
    <property type="protein sequence ID" value="KAK7200078.1"/>
    <property type="molecule type" value="Genomic_DNA"/>
</dbReference>
<accession>A0AAW0F114</accession>
<dbReference type="AlphaFoldDB" id="A0AAW0F114"/>
<proteinExistence type="predicted"/>
<sequence length="710" mass="73953">MADKDDGAAVTLPMRRVLGGQEVVAAGRAENVLQVPSPIYTATFVDAHHVLIGAGGGGRRFGMPNIATLLRVQSLSSSSSSSSPSAAGAAMSKKSAALASAAPAPPVWRFAAAVDLGPDDIPWCTTPFLPFDGRRESDTHKSRGGVSTEPAALDWSEGQRRVLDGLVGFVALSSITAFSLLGVYRGAEPSTGDGAESASAPSSSAATDDRRYLRQLARIEVPSDAKNPDKKPIALVQNLVVVSHDDNGVLLFALTDLVPDSFEDDDVAAYQATYADQISGAGATLQRRVPRTRTAAAPVAAWQLPARVNDLSANRVCIVQADVSNGASPLSPSQPCKAHLQEYLVVAAVLLDKTVVLSSTRLRRRYTNPRSRKASKKGDAVGADALPTAHTQEAAAVMTTALTLTGETLPLPFKLLTSSLRLVRLFGWGDIDAAQQADMRRRLTWQSLQDGGAATHGPLCSVLIVAYDAASNRSFLIHGAIDVTPAEAAASGDGDGGHALGLKVQWARRDPAPVLSDAITSLAVCMGDEPVGYAARVLANPLGATVPAHWIAGTVEGWVASLRLLDDPAPSPPALPPRQHWHADQIRPSPQKSVARRFPALHKEPVSCVAVSAEHDVVSADIAQNVALTTLPFTAPSASSSSAAAGVGDAAPQARSTSSSSLFPPPRAGGGALLGSLTDSLTNGPVPLRVVWFLLIPLVLALVGIITTMR</sequence>
<keyword evidence="2" id="KW-0472">Membrane</keyword>
<dbReference type="Proteomes" id="UP001430356">
    <property type="component" value="Unassembled WGS sequence"/>
</dbReference>